<evidence type="ECO:0000256" key="1">
    <source>
        <dbReference type="ARBA" id="ARBA00010996"/>
    </source>
</evidence>
<feature type="domain" description="Thioredoxin" evidence="3">
    <location>
        <begin position="28"/>
        <end position="193"/>
    </location>
</feature>
<dbReference type="EMBL" id="JBHSRI010000025">
    <property type="protein sequence ID" value="MFC6040755.1"/>
    <property type="molecule type" value="Genomic_DNA"/>
</dbReference>
<comment type="similarity">
    <text evidence="1">Belongs to the SCO1/2 family.</text>
</comment>
<dbReference type="PANTHER" id="PTHR12151">
    <property type="entry name" value="ELECTRON TRANSPORT PROTIN SCO1/SENC FAMILY MEMBER"/>
    <property type="match status" value="1"/>
</dbReference>
<keyword evidence="2" id="KW-0186">Copper</keyword>
<evidence type="ECO:0000313" key="5">
    <source>
        <dbReference type="Proteomes" id="UP001596170"/>
    </source>
</evidence>
<evidence type="ECO:0000256" key="2">
    <source>
        <dbReference type="ARBA" id="ARBA00023008"/>
    </source>
</evidence>
<dbReference type="Proteomes" id="UP001596170">
    <property type="component" value="Unassembled WGS sequence"/>
</dbReference>
<accession>A0ABW1LB50</accession>
<dbReference type="Gene3D" id="3.40.30.10">
    <property type="entry name" value="Glutaredoxin"/>
    <property type="match status" value="1"/>
</dbReference>
<dbReference type="InterPro" id="IPR003782">
    <property type="entry name" value="SCO1/SenC"/>
</dbReference>
<name>A0ABW1LB50_9BACL</name>
<dbReference type="Pfam" id="PF02630">
    <property type="entry name" value="SCO1-SenC"/>
    <property type="match status" value="1"/>
</dbReference>
<evidence type="ECO:0000313" key="4">
    <source>
        <dbReference type="EMBL" id="MFC6040755.1"/>
    </source>
</evidence>
<protein>
    <submittedName>
        <fullName evidence="4">SCO family protein</fullName>
    </submittedName>
</protein>
<keyword evidence="5" id="KW-1185">Reference proteome</keyword>
<dbReference type="SUPFAM" id="SSF52833">
    <property type="entry name" value="Thioredoxin-like"/>
    <property type="match status" value="1"/>
</dbReference>
<reference evidence="5" key="1">
    <citation type="journal article" date="2019" name="Int. J. Syst. Evol. Microbiol.">
        <title>The Global Catalogue of Microorganisms (GCM) 10K type strain sequencing project: providing services to taxonomists for standard genome sequencing and annotation.</title>
        <authorList>
            <consortium name="The Broad Institute Genomics Platform"/>
            <consortium name="The Broad Institute Genome Sequencing Center for Infectious Disease"/>
            <person name="Wu L."/>
            <person name="Ma J."/>
        </authorList>
    </citation>
    <scope>NUCLEOTIDE SEQUENCE [LARGE SCALE GENOMIC DNA]</scope>
    <source>
        <strain evidence="5">CCUG 54527</strain>
    </source>
</reference>
<gene>
    <name evidence="4" type="ORF">ACFPYN_15110</name>
</gene>
<dbReference type="RefSeq" id="WP_377735309.1">
    <property type="nucleotide sequence ID" value="NZ_JBHSRI010000025.1"/>
</dbReference>
<proteinExistence type="inferred from homology"/>
<dbReference type="PROSITE" id="PS51352">
    <property type="entry name" value="THIOREDOXIN_2"/>
    <property type="match status" value="1"/>
</dbReference>
<dbReference type="InterPro" id="IPR036249">
    <property type="entry name" value="Thioredoxin-like_sf"/>
</dbReference>
<evidence type="ECO:0000259" key="3">
    <source>
        <dbReference type="PROSITE" id="PS51352"/>
    </source>
</evidence>
<dbReference type="CDD" id="cd02968">
    <property type="entry name" value="SCO"/>
    <property type="match status" value="1"/>
</dbReference>
<dbReference type="InterPro" id="IPR013766">
    <property type="entry name" value="Thioredoxin_domain"/>
</dbReference>
<sequence length="194" mass="22258">MSKAFISLVLVAIGFLVFQLLWPTTIDLPKIGAVEEWPLTEVNGNDTEIRNKPKIIAFFYTNCPDICPTTMLDLKDVQQLLSNKGISEEQYVIVAVTLDPLHDKKEKINQYKDAFGISSTNFLFFRGTEKETKQFTQDFNFTYKQNQDGFLTHTTSMYVMDSTNQIRALHNMAIGEKRVNIEEVANHLIQLIEE</sequence>
<comment type="caution">
    <text evidence="4">The sequence shown here is derived from an EMBL/GenBank/DDBJ whole genome shotgun (WGS) entry which is preliminary data.</text>
</comment>
<organism evidence="4 5">
    <name type="scientific">Paenisporosarcina macmurdoensis</name>
    <dbReference type="NCBI Taxonomy" id="212659"/>
    <lineage>
        <taxon>Bacteria</taxon>
        <taxon>Bacillati</taxon>
        <taxon>Bacillota</taxon>
        <taxon>Bacilli</taxon>
        <taxon>Bacillales</taxon>
        <taxon>Caryophanaceae</taxon>
        <taxon>Paenisporosarcina</taxon>
    </lineage>
</organism>
<dbReference type="PANTHER" id="PTHR12151:SF25">
    <property type="entry name" value="LINALOOL DEHYDRATASE_ISOMERASE DOMAIN-CONTAINING PROTEIN"/>
    <property type="match status" value="1"/>
</dbReference>